<evidence type="ECO:0000313" key="2">
    <source>
        <dbReference type="EMBL" id="AGB16871.1"/>
    </source>
</evidence>
<dbReference type="KEGG" id="hru:Halru_2285"/>
<dbReference type="HOGENOM" id="CLU_1567103_0_0_2"/>
<protein>
    <recommendedName>
        <fullName evidence="4">Lipoprotein</fullName>
    </recommendedName>
</protein>
<feature type="compositionally biased region" description="Acidic residues" evidence="1">
    <location>
        <begin position="23"/>
        <end position="34"/>
    </location>
</feature>
<evidence type="ECO:0000256" key="1">
    <source>
        <dbReference type="SAM" id="MobiDB-lite"/>
    </source>
</evidence>
<dbReference type="PROSITE" id="PS51257">
    <property type="entry name" value="PROKAR_LIPOPROTEIN"/>
    <property type="match status" value="1"/>
</dbReference>
<evidence type="ECO:0008006" key="4">
    <source>
        <dbReference type="Google" id="ProtNLM"/>
    </source>
</evidence>
<dbReference type="GeneID" id="14376793"/>
<evidence type="ECO:0000313" key="3">
    <source>
        <dbReference type="Proteomes" id="UP000010846"/>
    </source>
</evidence>
<organism evidence="2 3">
    <name type="scientific">Halovivax ruber (strain DSM 18193 / JCM 13892 / XH-70)</name>
    <dbReference type="NCBI Taxonomy" id="797302"/>
    <lineage>
        <taxon>Archaea</taxon>
        <taxon>Methanobacteriati</taxon>
        <taxon>Methanobacteriota</taxon>
        <taxon>Stenosarchaea group</taxon>
        <taxon>Halobacteria</taxon>
        <taxon>Halobacteriales</taxon>
        <taxon>Natrialbaceae</taxon>
        <taxon>Halovivax</taxon>
    </lineage>
</organism>
<dbReference type="OrthoDB" id="170203at2157"/>
<feature type="region of interest" description="Disordered" evidence="1">
    <location>
        <begin position="20"/>
        <end position="57"/>
    </location>
</feature>
<dbReference type="EMBL" id="CP003050">
    <property type="protein sequence ID" value="AGB16871.1"/>
    <property type="molecule type" value="Genomic_DNA"/>
</dbReference>
<dbReference type="AlphaFoldDB" id="L0IF95"/>
<accession>L0IF95</accession>
<reference evidence="2" key="1">
    <citation type="submission" date="2011-09" db="EMBL/GenBank/DDBJ databases">
        <title>Complete sequence of Halovivax ruber XH-70.</title>
        <authorList>
            <consortium name="US DOE Joint Genome Institute"/>
            <person name="Lucas S."/>
            <person name="Han J."/>
            <person name="Lapidus A."/>
            <person name="Cheng J.-F."/>
            <person name="Goodwin L."/>
            <person name="Pitluck S."/>
            <person name="Peters L."/>
            <person name="Mikhailova N."/>
            <person name="Davenport K."/>
            <person name="Detter J.C."/>
            <person name="Han C."/>
            <person name="Tapia R."/>
            <person name="Land M."/>
            <person name="Hauser L."/>
            <person name="Kyrpides N."/>
            <person name="Ivanova N."/>
            <person name="Pagani I."/>
            <person name="Sproer C."/>
            <person name="Anderson I."/>
            <person name="Woyke T."/>
        </authorList>
    </citation>
    <scope>NUCLEOTIDE SEQUENCE</scope>
    <source>
        <strain evidence="2">XH-70</strain>
    </source>
</reference>
<sequence>MDRRSVLVGSGTALTLALAGCMEGDDGDDSDEPENDVRTGGDTGDNGDSNGDDTPDDTFLDIDADELDELTDAVTVRDIVIEDRTLKITADLTVDSKKKGMTDLGDGMKKGISDVHALKKKVDWVMVVLYDKGEKVFTAKVNVDWIVKLVEEEVDTDELWDYIDDGDGDD</sequence>
<name>L0IF95_HALRX</name>
<keyword evidence="3" id="KW-1185">Reference proteome</keyword>
<dbReference type="Proteomes" id="UP000010846">
    <property type="component" value="Chromosome"/>
</dbReference>
<proteinExistence type="predicted"/>
<gene>
    <name evidence="2" type="ordered locus">Halru_2285</name>
</gene>
<dbReference type="RefSeq" id="WP_015301480.1">
    <property type="nucleotide sequence ID" value="NC_019964.1"/>
</dbReference>
<dbReference type="eggNOG" id="arCOG10773">
    <property type="taxonomic scope" value="Archaea"/>
</dbReference>